<dbReference type="RefSeq" id="WP_326320822.1">
    <property type="nucleotide sequence ID" value="NZ_JAYLAA010000037.1"/>
</dbReference>
<sequence length="167" mass="19039">MKTQLSILLISLNLLSCNSTGKNSQSEQNKVFTITKITKSGFEKVGNSYKYNFTGEAQNNSVNIYDDVYTTLEVQLELENGSIITERDYDSGLMTGFGDIEKVWKPNETRKIDDHGGLDSDFIPAHYKEYKVKKVVTIFDFDTKDIINHTNNTFTDTIDVTKQWNTL</sequence>
<evidence type="ECO:0008006" key="3">
    <source>
        <dbReference type="Google" id="ProtNLM"/>
    </source>
</evidence>
<evidence type="ECO:0000313" key="1">
    <source>
        <dbReference type="EMBL" id="MEC3876028.1"/>
    </source>
</evidence>
<reference evidence="1 2" key="1">
    <citation type="submission" date="2024-01" db="EMBL/GenBank/DDBJ databases">
        <title>Chryseobacterium sp. T9W2-O.</title>
        <authorList>
            <person name="Maltman C."/>
        </authorList>
    </citation>
    <scope>NUCLEOTIDE SEQUENCE [LARGE SCALE GENOMIC DNA]</scope>
    <source>
        <strain evidence="1 2">T9W2-O</strain>
    </source>
</reference>
<dbReference type="EMBL" id="JAYLAA010000037">
    <property type="protein sequence ID" value="MEC3876028.1"/>
    <property type="molecule type" value="Genomic_DNA"/>
</dbReference>
<evidence type="ECO:0000313" key="2">
    <source>
        <dbReference type="Proteomes" id="UP001348397"/>
    </source>
</evidence>
<keyword evidence="2" id="KW-1185">Reference proteome</keyword>
<protein>
    <recommendedName>
        <fullName evidence="3">Lipoprotein</fullName>
    </recommendedName>
</protein>
<name>A0ABU6HT20_9FLAO</name>
<organism evidence="1 2">
    <name type="scientific">Chryseobacterium salviniae</name>
    <dbReference type="NCBI Taxonomy" id="3101750"/>
    <lineage>
        <taxon>Bacteria</taxon>
        <taxon>Pseudomonadati</taxon>
        <taxon>Bacteroidota</taxon>
        <taxon>Flavobacteriia</taxon>
        <taxon>Flavobacteriales</taxon>
        <taxon>Weeksellaceae</taxon>
        <taxon>Chryseobacterium group</taxon>
        <taxon>Chryseobacterium</taxon>
    </lineage>
</organism>
<dbReference type="Proteomes" id="UP001348397">
    <property type="component" value="Unassembled WGS sequence"/>
</dbReference>
<gene>
    <name evidence="1" type="ORF">SOP96_09925</name>
</gene>
<comment type="caution">
    <text evidence="1">The sequence shown here is derived from an EMBL/GenBank/DDBJ whole genome shotgun (WGS) entry which is preliminary data.</text>
</comment>
<proteinExistence type="predicted"/>
<accession>A0ABU6HT20</accession>